<gene>
    <name evidence="11" type="primary">accC</name>
    <name evidence="11" type="ORF">HYX28_04720</name>
</gene>
<evidence type="ECO:0000256" key="8">
    <source>
        <dbReference type="SAM" id="MobiDB-lite"/>
    </source>
</evidence>
<evidence type="ECO:0000256" key="7">
    <source>
        <dbReference type="PROSITE-ProRule" id="PRU00409"/>
    </source>
</evidence>
<dbReference type="PROSITE" id="PS00866">
    <property type="entry name" value="CPSASE_1"/>
    <property type="match status" value="1"/>
</dbReference>
<dbReference type="PANTHER" id="PTHR18866:SF33">
    <property type="entry name" value="METHYLCROTONOYL-COA CARBOXYLASE SUBUNIT ALPHA, MITOCHONDRIAL-RELATED"/>
    <property type="match status" value="1"/>
</dbReference>
<keyword evidence="1 11" id="KW-0436">Ligase</keyword>
<evidence type="ECO:0000259" key="10">
    <source>
        <dbReference type="PROSITE" id="PS50979"/>
    </source>
</evidence>
<keyword evidence="3 7" id="KW-0547">Nucleotide-binding</keyword>
<feature type="domain" description="ATP-grasp" evidence="9">
    <location>
        <begin position="127"/>
        <end position="324"/>
    </location>
</feature>
<keyword evidence="5" id="KW-0460">Magnesium</keyword>
<keyword evidence="2" id="KW-0479">Metal-binding</keyword>
<sequence>MSVSPKPPFKKVLVANRGEIAVRIIRACRELGIASVAVYSDVDRGALHVRRALEAYPIGPAAASESYLRIDKLIDVAKKSGADAIHPGYGFLSENASFARACRDAGIKFIGPTPEAMELMGSKTSARQAMQQAGVPFVPGSAKGLATIEEARRVAAEVGYPLMLKAAAGGGGKGMRLVRSEKDLPAAYDAAQSEAERAFKNSEVYIEKLIEDPRHVEVQIFGDEHGSLLYLGERECSIQRRHQKVVEESPSPIVNDEMRRRMGEVAVRVGRAAGYTNAGTVEFLVDKEKDFYFLEMNTRLQVEHPVTEFVTGLDLVHLQMRVAAGEKLPFRQEDVQLRGHAIECRVYAEDPENNFLPSPGRIQKLTLPSGPGVRNDSGMYEGWTVPLDYDPLLAKLIAHAPTRAQAAARLERALSEYFVGGIRTNLSLFRAVLRHPDFIAGRLATGFLDRMLAGQAKGAAEDKGNGEHAMIAAIAAAIFESTAPAANGTGAKNGAPNDSGSAWKKTARQEALRNE</sequence>
<proteinExistence type="predicted"/>
<evidence type="ECO:0000256" key="2">
    <source>
        <dbReference type="ARBA" id="ARBA00022723"/>
    </source>
</evidence>
<dbReference type="InterPro" id="IPR004549">
    <property type="entry name" value="Acetyl_CoA_COase_biotin_COase"/>
</dbReference>
<dbReference type="InterPro" id="IPR005481">
    <property type="entry name" value="BC-like_N"/>
</dbReference>
<comment type="caution">
    <text evidence="11">The sequence shown here is derived from an EMBL/GenBank/DDBJ whole genome shotgun (WGS) entry which is preliminary data.</text>
</comment>
<dbReference type="GO" id="GO:0005524">
    <property type="term" value="F:ATP binding"/>
    <property type="evidence" value="ECO:0007669"/>
    <property type="project" value="UniProtKB-UniRule"/>
</dbReference>
<dbReference type="SUPFAM" id="SSF56059">
    <property type="entry name" value="Glutathione synthetase ATP-binding domain-like"/>
    <property type="match status" value="1"/>
</dbReference>
<evidence type="ECO:0000256" key="4">
    <source>
        <dbReference type="ARBA" id="ARBA00022840"/>
    </source>
</evidence>
<dbReference type="Pfam" id="PF02785">
    <property type="entry name" value="Biotin_carb_C"/>
    <property type="match status" value="1"/>
</dbReference>
<dbReference type="SMART" id="SM00878">
    <property type="entry name" value="Biotin_carb_C"/>
    <property type="match status" value="1"/>
</dbReference>
<dbReference type="InterPro" id="IPR011761">
    <property type="entry name" value="ATP-grasp"/>
</dbReference>
<dbReference type="AlphaFoldDB" id="A0A932A8E6"/>
<dbReference type="Pfam" id="PF02786">
    <property type="entry name" value="CPSase_L_D2"/>
    <property type="match status" value="1"/>
</dbReference>
<accession>A0A932A8E6</accession>
<dbReference type="GO" id="GO:0004075">
    <property type="term" value="F:biotin carboxylase activity"/>
    <property type="evidence" value="ECO:0007669"/>
    <property type="project" value="UniProtKB-EC"/>
</dbReference>
<dbReference type="NCBIfam" id="TIGR00514">
    <property type="entry name" value="accC"/>
    <property type="match status" value="1"/>
</dbReference>
<name>A0A932A8E6_9BACT</name>
<dbReference type="FunFam" id="3.30.470.20:FF:000028">
    <property type="entry name" value="Methylcrotonoyl-CoA carboxylase subunit alpha, mitochondrial"/>
    <property type="match status" value="1"/>
</dbReference>
<evidence type="ECO:0000256" key="5">
    <source>
        <dbReference type="ARBA" id="ARBA00022842"/>
    </source>
</evidence>
<dbReference type="FunFam" id="3.40.50.20:FF:000010">
    <property type="entry name" value="Propionyl-CoA carboxylase subunit alpha"/>
    <property type="match status" value="1"/>
</dbReference>
<dbReference type="PROSITE" id="PS00867">
    <property type="entry name" value="CPSASE_2"/>
    <property type="match status" value="1"/>
</dbReference>
<dbReference type="PANTHER" id="PTHR18866">
    <property type="entry name" value="CARBOXYLASE:PYRUVATE/ACETYL-COA/PROPIONYL-COA CARBOXYLASE"/>
    <property type="match status" value="1"/>
</dbReference>
<keyword evidence="6" id="KW-0092">Biotin</keyword>
<dbReference type="NCBIfam" id="NF006367">
    <property type="entry name" value="PRK08591.1"/>
    <property type="match status" value="1"/>
</dbReference>
<protein>
    <submittedName>
        <fullName evidence="11">Acetyl-CoA carboxylase biotin carboxylase subunit</fullName>
        <ecNumber evidence="11">6.3.4.14</ecNumber>
    </submittedName>
</protein>
<keyword evidence="4 7" id="KW-0067">ATP-binding</keyword>
<dbReference type="EMBL" id="JACPNR010000006">
    <property type="protein sequence ID" value="MBI2678061.1"/>
    <property type="molecule type" value="Genomic_DNA"/>
</dbReference>
<evidence type="ECO:0000256" key="1">
    <source>
        <dbReference type="ARBA" id="ARBA00022598"/>
    </source>
</evidence>
<dbReference type="GO" id="GO:0046872">
    <property type="term" value="F:metal ion binding"/>
    <property type="evidence" value="ECO:0007669"/>
    <property type="project" value="UniProtKB-KW"/>
</dbReference>
<dbReference type="FunFam" id="3.30.1490.20:FF:000018">
    <property type="entry name" value="Biotin carboxylase"/>
    <property type="match status" value="1"/>
</dbReference>
<dbReference type="Pfam" id="PF00289">
    <property type="entry name" value="Biotin_carb_N"/>
    <property type="match status" value="1"/>
</dbReference>
<dbReference type="Gene3D" id="3.30.470.20">
    <property type="entry name" value="ATP-grasp fold, B domain"/>
    <property type="match status" value="1"/>
</dbReference>
<dbReference type="Proteomes" id="UP000779809">
    <property type="component" value="Unassembled WGS sequence"/>
</dbReference>
<dbReference type="InterPro" id="IPR011054">
    <property type="entry name" value="Rudment_hybrid_motif"/>
</dbReference>
<dbReference type="InterPro" id="IPR005482">
    <property type="entry name" value="Biotin_COase_C"/>
</dbReference>
<organism evidence="11 12">
    <name type="scientific">Candidatus Korobacter versatilis</name>
    <dbReference type="NCBI Taxonomy" id="658062"/>
    <lineage>
        <taxon>Bacteria</taxon>
        <taxon>Pseudomonadati</taxon>
        <taxon>Acidobacteriota</taxon>
        <taxon>Terriglobia</taxon>
        <taxon>Terriglobales</taxon>
        <taxon>Candidatus Korobacteraceae</taxon>
        <taxon>Candidatus Korobacter</taxon>
    </lineage>
</organism>
<dbReference type="InterPro" id="IPR011764">
    <property type="entry name" value="Biotin_carboxylation_dom"/>
</dbReference>
<evidence type="ECO:0000313" key="11">
    <source>
        <dbReference type="EMBL" id="MBI2678061.1"/>
    </source>
</evidence>
<dbReference type="InterPro" id="IPR016185">
    <property type="entry name" value="PreATP-grasp_dom_sf"/>
</dbReference>
<feature type="domain" description="Biotin carboxylation" evidence="10">
    <location>
        <begin position="8"/>
        <end position="453"/>
    </location>
</feature>
<dbReference type="PROSITE" id="PS50979">
    <property type="entry name" value="BC"/>
    <property type="match status" value="1"/>
</dbReference>
<dbReference type="SUPFAM" id="SSF51246">
    <property type="entry name" value="Rudiment single hybrid motif"/>
    <property type="match status" value="1"/>
</dbReference>
<evidence type="ECO:0000256" key="3">
    <source>
        <dbReference type="ARBA" id="ARBA00022741"/>
    </source>
</evidence>
<dbReference type="InterPro" id="IPR050856">
    <property type="entry name" value="Biotin_carboxylase_complex"/>
</dbReference>
<dbReference type="SUPFAM" id="SSF52440">
    <property type="entry name" value="PreATP-grasp domain"/>
    <property type="match status" value="1"/>
</dbReference>
<evidence type="ECO:0000259" key="9">
    <source>
        <dbReference type="PROSITE" id="PS50975"/>
    </source>
</evidence>
<evidence type="ECO:0000313" key="12">
    <source>
        <dbReference type="Proteomes" id="UP000779809"/>
    </source>
</evidence>
<evidence type="ECO:0000256" key="6">
    <source>
        <dbReference type="ARBA" id="ARBA00023267"/>
    </source>
</evidence>
<feature type="region of interest" description="Disordered" evidence="8">
    <location>
        <begin position="486"/>
        <end position="515"/>
    </location>
</feature>
<dbReference type="PROSITE" id="PS50975">
    <property type="entry name" value="ATP_GRASP"/>
    <property type="match status" value="1"/>
</dbReference>
<dbReference type="InterPro" id="IPR005479">
    <property type="entry name" value="CPAse_ATP-bd"/>
</dbReference>
<dbReference type="EC" id="6.3.4.14" evidence="11"/>
<reference evidence="11" key="1">
    <citation type="submission" date="2020-07" db="EMBL/GenBank/DDBJ databases">
        <title>Huge and variable diversity of episymbiotic CPR bacteria and DPANN archaea in groundwater ecosystems.</title>
        <authorList>
            <person name="He C.Y."/>
            <person name="Keren R."/>
            <person name="Whittaker M."/>
            <person name="Farag I.F."/>
            <person name="Doudna J."/>
            <person name="Cate J.H.D."/>
            <person name="Banfield J.F."/>
        </authorList>
    </citation>
    <scope>NUCLEOTIDE SEQUENCE</scope>
    <source>
        <strain evidence="11">NC_groundwater_580_Pr5_B-0.1um_64_19</strain>
    </source>
</reference>